<dbReference type="Proteomes" id="UP000008076">
    <property type="component" value="Unassembled WGS sequence"/>
</dbReference>
<dbReference type="KEGG" id="edi:EDI_015630"/>
<evidence type="ECO:0000313" key="3">
    <source>
        <dbReference type="Proteomes" id="UP000008076"/>
    </source>
</evidence>
<name>B0EQ71_ENTDS</name>
<evidence type="ECO:0000256" key="1">
    <source>
        <dbReference type="SAM" id="Phobius"/>
    </source>
</evidence>
<dbReference type="GeneID" id="5885431"/>
<dbReference type="VEuPathDB" id="AmoebaDB:EDI_015630"/>
<dbReference type="AlphaFoldDB" id="B0EQ71"/>
<dbReference type="eggNOG" id="ENOG502RF1S">
    <property type="taxonomic scope" value="Eukaryota"/>
</dbReference>
<accession>B0EQ71</accession>
<dbReference type="OMA" id="NEWTTNT"/>
<feature type="transmembrane region" description="Helical" evidence="1">
    <location>
        <begin position="133"/>
        <end position="158"/>
    </location>
</feature>
<feature type="transmembrane region" description="Helical" evidence="1">
    <location>
        <begin position="6"/>
        <end position="27"/>
    </location>
</feature>
<reference evidence="3" key="1">
    <citation type="submission" date="2007-12" db="EMBL/GenBank/DDBJ databases">
        <title>Annotation of Entamoeba dispar SAW760.</title>
        <authorList>
            <person name="Lorenzi H."/>
            <person name="Inman J."/>
            <person name="Schobel S."/>
            <person name="Amedeo P."/>
            <person name="Caler E."/>
        </authorList>
    </citation>
    <scope>NUCLEOTIDE SEQUENCE [LARGE SCALE GENOMIC DNA]</scope>
    <source>
        <strain evidence="3">ATCC PRA-260 / SAW760</strain>
    </source>
</reference>
<dbReference type="EMBL" id="DS550352">
    <property type="protein sequence ID" value="EDR23325.1"/>
    <property type="molecule type" value="Genomic_DNA"/>
</dbReference>
<protein>
    <submittedName>
        <fullName evidence="2">Uncharacterized protein</fullName>
    </submittedName>
</protein>
<keyword evidence="3" id="KW-1185">Reference proteome</keyword>
<proteinExistence type="predicted"/>
<organism evidence="3">
    <name type="scientific">Entamoeba dispar (strain ATCC PRA-260 / SAW760)</name>
    <dbReference type="NCBI Taxonomy" id="370354"/>
    <lineage>
        <taxon>Eukaryota</taxon>
        <taxon>Amoebozoa</taxon>
        <taxon>Evosea</taxon>
        <taxon>Archamoebae</taxon>
        <taxon>Mastigamoebida</taxon>
        <taxon>Entamoebidae</taxon>
        <taxon>Entamoeba</taxon>
    </lineage>
</organism>
<keyword evidence="1" id="KW-0472">Membrane</keyword>
<keyword evidence="1" id="KW-1133">Transmembrane helix</keyword>
<dbReference type="OrthoDB" id="29802at2759"/>
<feature type="transmembrane region" description="Helical" evidence="1">
    <location>
        <begin position="90"/>
        <end position="113"/>
    </location>
</feature>
<gene>
    <name evidence="2" type="ORF">EDI_015630</name>
</gene>
<keyword evidence="1" id="KW-0812">Transmembrane</keyword>
<dbReference type="RefSeq" id="XP_001740269.1">
    <property type="nucleotide sequence ID" value="XM_001740217.1"/>
</dbReference>
<sequence length="214" mass="24430">MVSLPNPLYISLSISVISIIFIYASILSPWTVNSYQMDPLTVKHLGGLTYYAIETDMGEYTMSTFIRYINSGIYFKENETKQYNYQVASLKCICVFVCFQFMYMLAFIFFTFMNIKKDAYVLKKVEKLMNRSFIVYIVLSIIALLPFITTCIGIAAACKVGFENEKQQEKFTRHVGPGFILHLLATIAQVVSSVIAVVFCKLCKPKDESNYDAF</sequence>
<feature type="transmembrane region" description="Helical" evidence="1">
    <location>
        <begin position="179"/>
        <end position="199"/>
    </location>
</feature>
<evidence type="ECO:0000313" key="2">
    <source>
        <dbReference type="EMBL" id="EDR23325.1"/>
    </source>
</evidence>